<name>A0A5J5HWZ2_9SPHN</name>
<evidence type="ECO:0000313" key="10">
    <source>
        <dbReference type="Proteomes" id="UP000325933"/>
    </source>
</evidence>
<dbReference type="GO" id="GO:0000976">
    <property type="term" value="F:transcription cis-regulatory region binding"/>
    <property type="evidence" value="ECO:0007669"/>
    <property type="project" value="TreeGrafter"/>
</dbReference>
<dbReference type="Gene3D" id="1.10.357.10">
    <property type="entry name" value="Tetracycline Repressor, domain 2"/>
    <property type="match status" value="1"/>
</dbReference>
<evidence type="ECO:0000256" key="2">
    <source>
        <dbReference type="ARBA" id="ARBA00022491"/>
    </source>
</evidence>
<evidence type="ECO:0000313" key="8">
    <source>
        <dbReference type="EMBL" id="KAA9014028.1"/>
    </source>
</evidence>
<keyword evidence="11" id="KW-1185">Reference proteome</keyword>
<evidence type="ECO:0000313" key="9">
    <source>
        <dbReference type="EMBL" id="KAA9027185.1"/>
    </source>
</evidence>
<organism evidence="9 10">
    <name type="scientific">Sphingobium limneticum</name>
    <dbReference type="NCBI Taxonomy" id="1007511"/>
    <lineage>
        <taxon>Bacteria</taxon>
        <taxon>Pseudomonadati</taxon>
        <taxon>Pseudomonadota</taxon>
        <taxon>Alphaproteobacteria</taxon>
        <taxon>Sphingomonadales</taxon>
        <taxon>Sphingomonadaceae</taxon>
        <taxon>Sphingobium</taxon>
    </lineage>
</organism>
<dbReference type="PRINTS" id="PR00400">
    <property type="entry name" value="TETREPRESSOR"/>
</dbReference>
<dbReference type="Pfam" id="PF02909">
    <property type="entry name" value="TetR_C_1"/>
    <property type="match status" value="1"/>
</dbReference>
<dbReference type="InterPro" id="IPR004111">
    <property type="entry name" value="Repressor_TetR_C"/>
</dbReference>
<dbReference type="GO" id="GO:0046677">
    <property type="term" value="P:response to antibiotic"/>
    <property type="evidence" value="ECO:0007669"/>
    <property type="project" value="InterPro"/>
</dbReference>
<dbReference type="Proteomes" id="UP000325933">
    <property type="component" value="Unassembled WGS sequence"/>
</dbReference>
<evidence type="ECO:0000256" key="4">
    <source>
        <dbReference type="ARBA" id="ARBA00023125"/>
    </source>
</evidence>
<comment type="function">
    <text evidence="1">TetR is the repressor of the tetracycline resistance element; its N-terminal region forms a helix-turn-helix structure and binds DNA. Binding of tetracycline to TetR reduces the repressor affinity for the tetracycline resistance gene (tetA) promoter operator sites.</text>
</comment>
<evidence type="ECO:0000256" key="6">
    <source>
        <dbReference type="PROSITE-ProRule" id="PRU00335"/>
    </source>
</evidence>
<protein>
    <submittedName>
        <fullName evidence="9">TetR family transcriptional regulator</fullName>
    </submittedName>
</protein>
<dbReference type="PANTHER" id="PTHR30055:SF151">
    <property type="entry name" value="TRANSCRIPTIONAL REGULATORY PROTEIN"/>
    <property type="match status" value="1"/>
</dbReference>
<dbReference type="AlphaFoldDB" id="A0A5J5HWZ2"/>
<sequence>MFNERCSIVKRAGLRQEGRVKIRQEEIVEAALTLADEQGLGALNMRAIAARLGVQASALYWHVPSKTALMRAMAQSFHARALAVAGAGAAKDWRRWLIDYGVALRRALLSHQGSALLCATARPAPDTAAAAGDLLAAPLVAQGLSRAHALSCLASINALALGWAVYEQSEAMHDHLAEMIGFDESFALGLEAMVSGFHVD</sequence>
<dbReference type="Gene3D" id="1.10.10.60">
    <property type="entry name" value="Homeodomain-like"/>
    <property type="match status" value="1"/>
</dbReference>
<dbReference type="PRINTS" id="PR00455">
    <property type="entry name" value="HTHTETR"/>
</dbReference>
<keyword evidence="4 6" id="KW-0238">DNA-binding</keyword>
<feature type="domain" description="HTH tetR-type" evidence="7">
    <location>
        <begin position="21"/>
        <end position="81"/>
    </location>
</feature>
<comment type="caution">
    <text evidence="9">The sequence shown here is derived from an EMBL/GenBank/DDBJ whole genome shotgun (WGS) entry which is preliminary data.</text>
</comment>
<dbReference type="EMBL" id="VYQB01000014">
    <property type="protein sequence ID" value="KAA9014028.1"/>
    <property type="molecule type" value="Genomic_DNA"/>
</dbReference>
<dbReference type="Pfam" id="PF00440">
    <property type="entry name" value="TetR_N"/>
    <property type="match status" value="1"/>
</dbReference>
<evidence type="ECO:0000313" key="11">
    <source>
        <dbReference type="Proteomes" id="UP000326364"/>
    </source>
</evidence>
<dbReference type="InterPro" id="IPR003012">
    <property type="entry name" value="Tet_transcr_reg_TetR"/>
</dbReference>
<evidence type="ECO:0000256" key="3">
    <source>
        <dbReference type="ARBA" id="ARBA00023015"/>
    </source>
</evidence>
<dbReference type="PANTHER" id="PTHR30055">
    <property type="entry name" value="HTH-TYPE TRANSCRIPTIONAL REGULATOR RUTR"/>
    <property type="match status" value="1"/>
</dbReference>
<dbReference type="InterPro" id="IPR050109">
    <property type="entry name" value="HTH-type_TetR-like_transc_reg"/>
</dbReference>
<feature type="DNA-binding region" description="H-T-H motif" evidence="6">
    <location>
        <begin position="44"/>
        <end position="63"/>
    </location>
</feature>
<gene>
    <name evidence="9" type="ORF">F4U95_17675</name>
    <name evidence="8" type="ORF">F4U96_17550</name>
</gene>
<dbReference type="GO" id="GO:0003700">
    <property type="term" value="F:DNA-binding transcription factor activity"/>
    <property type="evidence" value="ECO:0007669"/>
    <property type="project" value="TreeGrafter"/>
</dbReference>
<dbReference type="InterPro" id="IPR036271">
    <property type="entry name" value="Tet_transcr_reg_TetR-rel_C_sf"/>
</dbReference>
<dbReference type="Proteomes" id="UP000326364">
    <property type="component" value="Unassembled WGS sequence"/>
</dbReference>
<dbReference type="PROSITE" id="PS50977">
    <property type="entry name" value="HTH_TETR_2"/>
    <property type="match status" value="1"/>
</dbReference>
<dbReference type="InterPro" id="IPR001647">
    <property type="entry name" value="HTH_TetR"/>
</dbReference>
<keyword evidence="3" id="KW-0805">Transcription regulation</keyword>
<keyword evidence="2" id="KW-0678">Repressor</keyword>
<dbReference type="SUPFAM" id="SSF48498">
    <property type="entry name" value="Tetracyclin repressor-like, C-terminal domain"/>
    <property type="match status" value="1"/>
</dbReference>
<dbReference type="SUPFAM" id="SSF46689">
    <property type="entry name" value="Homeodomain-like"/>
    <property type="match status" value="1"/>
</dbReference>
<keyword evidence="5" id="KW-0804">Transcription</keyword>
<evidence type="ECO:0000259" key="7">
    <source>
        <dbReference type="PROSITE" id="PS50977"/>
    </source>
</evidence>
<proteinExistence type="predicted"/>
<dbReference type="InterPro" id="IPR009057">
    <property type="entry name" value="Homeodomain-like_sf"/>
</dbReference>
<reference evidence="10 11" key="1">
    <citation type="submission" date="2019-09" db="EMBL/GenBank/DDBJ databases">
        <authorList>
            <person name="Feng G."/>
        </authorList>
    </citation>
    <scope>NUCLEOTIDE SEQUENCE [LARGE SCALE GENOMIC DNA]</scope>
    <source>
        <strain evidence="9 10">KACC 19283</strain>
        <strain evidence="8 11">KACC 19284</strain>
    </source>
</reference>
<dbReference type="GO" id="GO:0045892">
    <property type="term" value="P:negative regulation of DNA-templated transcription"/>
    <property type="evidence" value="ECO:0007669"/>
    <property type="project" value="InterPro"/>
</dbReference>
<accession>A0A5J5HWZ2</accession>
<evidence type="ECO:0000256" key="5">
    <source>
        <dbReference type="ARBA" id="ARBA00023163"/>
    </source>
</evidence>
<dbReference type="EMBL" id="VYQA01000014">
    <property type="protein sequence ID" value="KAA9027185.1"/>
    <property type="molecule type" value="Genomic_DNA"/>
</dbReference>
<evidence type="ECO:0000256" key="1">
    <source>
        <dbReference type="ARBA" id="ARBA00002856"/>
    </source>
</evidence>